<gene>
    <name evidence="2" type="ORF">SAMN04487937_1339</name>
</gene>
<dbReference type="STRING" id="35743.SAMN04487937_1339"/>
<proteinExistence type="predicted"/>
<dbReference type="Proteomes" id="UP000198932">
    <property type="component" value="Unassembled WGS sequence"/>
</dbReference>
<dbReference type="InterPro" id="IPR036291">
    <property type="entry name" value="NAD(P)-bd_dom_sf"/>
</dbReference>
<dbReference type="RefSeq" id="WP_092920775.1">
    <property type="nucleotide sequence ID" value="NZ_FOYN01000002.1"/>
</dbReference>
<dbReference type="AlphaFoldDB" id="A0A1I6FXI8"/>
<dbReference type="PANTHER" id="PTHR10491:SF4">
    <property type="entry name" value="METHIONINE ADENOSYLTRANSFERASE 2 SUBUNIT BETA"/>
    <property type="match status" value="1"/>
</dbReference>
<evidence type="ECO:0000313" key="3">
    <source>
        <dbReference type="Proteomes" id="UP000198932"/>
    </source>
</evidence>
<organism evidence="2 3">
    <name type="scientific">Halorubrum sodomense</name>
    <dbReference type="NCBI Taxonomy" id="35743"/>
    <lineage>
        <taxon>Archaea</taxon>
        <taxon>Methanobacteriati</taxon>
        <taxon>Methanobacteriota</taxon>
        <taxon>Stenosarchaea group</taxon>
        <taxon>Halobacteria</taxon>
        <taxon>Halobacteriales</taxon>
        <taxon>Haloferacaceae</taxon>
        <taxon>Halorubrum</taxon>
    </lineage>
</organism>
<keyword evidence="3" id="KW-1185">Reference proteome</keyword>
<dbReference type="SUPFAM" id="SSF51735">
    <property type="entry name" value="NAD(P)-binding Rossmann-fold domains"/>
    <property type="match status" value="1"/>
</dbReference>
<dbReference type="Gene3D" id="3.40.50.720">
    <property type="entry name" value="NAD(P)-binding Rossmann-like Domain"/>
    <property type="match status" value="1"/>
</dbReference>
<dbReference type="OrthoDB" id="4907at2157"/>
<dbReference type="InterPro" id="IPR005913">
    <property type="entry name" value="dTDP_dehydrorham_reduct"/>
</dbReference>
<evidence type="ECO:0000313" key="2">
    <source>
        <dbReference type="EMBL" id="SFR34610.1"/>
    </source>
</evidence>
<accession>A0A1I6FXI8</accession>
<dbReference type="PANTHER" id="PTHR10491">
    <property type="entry name" value="DTDP-4-DEHYDRORHAMNOSE REDUCTASE"/>
    <property type="match status" value="1"/>
</dbReference>
<dbReference type="CDD" id="cd05254">
    <property type="entry name" value="dTDP_HR_like_SDR_e"/>
    <property type="match status" value="1"/>
</dbReference>
<feature type="domain" description="RmlD-like substrate binding" evidence="1">
    <location>
        <begin position="1"/>
        <end position="291"/>
    </location>
</feature>
<name>A0A1I6FXI8_HALSD</name>
<sequence>MRVLVVGANGLLGGNVTSVALNRGKAVVAAYHSGEPKFDCPSHQIDITSSTAVDNLVTEADPDAIVNCAAMTDVDGCETDPEQAHAVNVDGAEHVARAADSADAALIHTSTDYVFGGEETAPYSETAEPAPKQVYGESKLAGERRVRETHPDPLIARLSFVYGRSLPDGSVSGFPAWVLEKARKGDEIPLFTDQRVSPSYAKATAKTLLDLLEADQEGTFNVASRSCVTPYEFGEQIVEEAGFADATLTESSMNDIDRDAERPQYTCLDTVAVEAALDRPQSTLAEDLADLL</sequence>
<dbReference type="InterPro" id="IPR029903">
    <property type="entry name" value="RmlD-like-bd"/>
</dbReference>
<dbReference type="EMBL" id="FOYN01000002">
    <property type="protein sequence ID" value="SFR34610.1"/>
    <property type="molecule type" value="Genomic_DNA"/>
</dbReference>
<dbReference type="Pfam" id="PF04321">
    <property type="entry name" value="RmlD_sub_bind"/>
    <property type="match status" value="1"/>
</dbReference>
<dbReference type="NCBIfam" id="TIGR01214">
    <property type="entry name" value="rmlD"/>
    <property type="match status" value="1"/>
</dbReference>
<evidence type="ECO:0000259" key="1">
    <source>
        <dbReference type="Pfam" id="PF04321"/>
    </source>
</evidence>
<protein>
    <submittedName>
        <fullName evidence="2">dTDP-4-dehydrorhamnose reductase</fullName>
    </submittedName>
</protein>
<reference evidence="3" key="1">
    <citation type="submission" date="2016-10" db="EMBL/GenBank/DDBJ databases">
        <authorList>
            <person name="Varghese N."/>
            <person name="Submissions S."/>
        </authorList>
    </citation>
    <scope>NUCLEOTIDE SEQUENCE [LARGE SCALE GENOMIC DNA]</scope>
    <source>
        <strain evidence="3">RD 26</strain>
    </source>
</reference>